<dbReference type="PATRIC" id="fig|1391654.3.peg.1850"/>
<dbReference type="Proteomes" id="UP000064967">
    <property type="component" value="Chromosome"/>
</dbReference>
<feature type="compositionally biased region" description="Low complexity" evidence="1">
    <location>
        <begin position="497"/>
        <end position="511"/>
    </location>
</feature>
<dbReference type="GO" id="GO:0004674">
    <property type="term" value="F:protein serine/threonine kinase activity"/>
    <property type="evidence" value="ECO:0007669"/>
    <property type="project" value="UniProtKB-KW"/>
</dbReference>
<dbReference type="STRING" id="1391654.AKJ09_01830"/>
<evidence type="ECO:0000256" key="1">
    <source>
        <dbReference type="SAM" id="MobiDB-lite"/>
    </source>
</evidence>
<dbReference type="AlphaFoldDB" id="A0A0K1PP29"/>
<evidence type="ECO:0000259" key="2">
    <source>
        <dbReference type="PROSITE" id="PS50011"/>
    </source>
</evidence>
<feature type="domain" description="Protein kinase" evidence="2">
    <location>
        <begin position="1"/>
        <end position="172"/>
    </location>
</feature>
<dbReference type="InterPro" id="IPR000719">
    <property type="entry name" value="Prot_kinase_dom"/>
</dbReference>
<reference evidence="3 4" key="1">
    <citation type="submission" date="2015-08" db="EMBL/GenBank/DDBJ databases">
        <authorList>
            <person name="Babu N.S."/>
            <person name="Beckwith C.J."/>
            <person name="Beseler K.G."/>
            <person name="Brison A."/>
            <person name="Carone J.V."/>
            <person name="Caskin T.P."/>
            <person name="Diamond M."/>
            <person name="Durham M.E."/>
            <person name="Foxe J.M."/>
            <person name="Go M."/>
            <person name="Henderson B.A."/>
            <person name="Jones I.B."/>
            <person name="McGettigan J.A."/>
            <person name="Micheletti S.J."/>
            <person name="Nasrallah M.E."/>
            <person name="Ortiz D."/>
            <person name="Piller C.R."/>
            <person name="Privatt S.R."/>
            <person name="Schneider S.L."/>
            <person name="Sharp S."/>
            <person name="Smith T.C."/>
            <person name="Stanton J.D."/>
            <person name="Ullery H.E."/>
            <person name="Wilson R.J."/>
            <person name="Serrano M.G."/>
            <person name="Buck G."/>
            <person name="Lee V."/>
            <person name="Wang Y."/>
            <person name="Carvalho R."/>
            <person name="Voegtly L."/>
            <person name="Shi R."/>
            <person name="Duckworth R."/>
            <person name="Johnson A."/>
            <person name="Loviza R."/>
            <person name="Walstead R."/>
            <person name="Shah Z."/>
            <person name="Kiflezghi M."/>
            <person name="Wade K."/>
            <person name="Ball S.L."/>
            <person name="Bradley K.W."/>
            <person name="Asai D.J."/>
            <person name="Bowman C.A."/>
            <person name="Russell D.A."/>
            <person name="Pope W.H."/>
            <person name="Jacobs-Sera D."/>
            <person name="Hendrix R.W."/>
            <person name="Hatfull G.F."/>
        </authorList>
    </citation>
    <scope>NUCLEOTIDE SEQUENCE [LARGE SCALE GENOMIC DNA]</scope>
    <source>
        <strain evidence="3 4">DSM 27648</strain>
    </source>
</reference>
<accession>A0A0K1PP29</accession>
<dbReference type="PROSITE" id="PS50011">
    <property type="entry name" value="PROTEIN_KINASE_DOM"/>
    <property type="match status" value="1"/>
</dbReference>
<keyword evidence="3" id="KW-0418">Kinase</keyword>
<keyword evidence="3" id="KW-0808">Transferase</keyword>
<dbReference type="KEGG" id="llu:AKJ09_01830"/>
<name>A0A0K1PP29_9BACT</name>
<dbReference type="GO" id="GO:0005524">
    <property type="term" value="F:ATP binding"/>
    <property type="evidence" value="ECO:0007669"/>
    <property type="project" value="InterPro"/>
</dbReference>
<proteinExistence type="predicted"/>
<feature type="region of interest" description="Disordered" evidence="1">
    <location>
        <begin position="442"/>
        <end position="533"/>
    </location>
</feature>
<dbReference type="InterPro" id="IPR041664">
    <property type="entry name" value="AAA_16"/>
</dbReference>
<sequence length="533" mass="58818">MKTEQFLTLALAITKAIADVHGQNLVHRNLMPENILVNPENLEITIEGLSPTSRLLREAQEARPAHLIEGSLPHLSPEQTGRMNCAVDSRSDLYSLGVIFYEMLTGHLPFEANDPLEWVHLHLARVPVSPSAVVRRVPEVLGQIVSKLLAKTPEERYQTARALERDLRRALVEWKSDGKITPFRLAERDVSDQLQVPKALYGRSKQVAELLAAFDRVASTGASELVLVSGPPGIGKTALVQELHKPIVARRSFFLTGKFEPLTRDTPYSVFVQAFRRLVLEVLSQSEASVAEWRSRLVSALRGNGQLILDVIPEVALLMGSQPRVPELPAVEAQNRFQIAFRQFIGVFARADHPLALFLDDLQWADSASLTLLDEFVTHPDIEHVFVAGTYRNSEVGTSHPLASISDTARKGGARITEIALPRLSTDDVTALVATTLHCGREAAGPSPAWSTDERTAIRSSSSNSSRRSTKEGSSRGTAAMRRGIGTSIGFAVRPIRTTSWPSWSPSSSASPRRRKRRSRGSPAWAFERRCRP</sequence>
<dbReference type="PANTHER" id="PTHR43642:SF1">
    <property type="entry name" value="HYBRID SIGNAL TRANSDUCTION HISTIDINE KINASE G"/>
    <property type="match status" value="1"/>
</dbReference>
<gene>
    <name evidence="3" type="ORF">AKJ09_01830</name>
</gene>
<dbReference type="SUPFAM" id="SSF56112">
    <property type="entry name" value="Protein kinase-like (PK-like)"/>
    <property type="match status" value="1"/>
</dbReference>
<organism evidence="3 4">
    <name type="scientific">Labilithrix luteola</name>
    <dbReference type="NCBI Taxonomy" id="1391654"/>
    <lineage>
        <taxon>Bacteria</taxon>
        <taxon>Pseudomonadati</taxon>
        <taxon>Myxococcota</taxon>
        <taxon>Polyangia</taxon>
        <taxon>Polyangiales</taxon>
        <taxon>Labilitrichaceae</taxon>
        <taxon>Labilithrix</taxon>
    </lineage>
</organism>
<dbReference type="RefSeq" id="WP_169927376.1">
    <property type="nucleotide sequence ID" value="NZ_CP012333.1"/>
</dbReference>
<dbReference type="InterPro" id="IPR027417">
    <property type="entry name" value="P-loop_NTPase"/>
</dbReference>
<dbReference type="Pfam" id="PF00069">
    <property type="entry name" value="Pkinase"/>
    <property type="match status" value="1"/>
</dbReference>
<dbReference type="PANTHER" id="PTHR43642">
    <property type="entry name" value="HYBRID SIGNAL TRANSDUCTION HISTIDINE KINASE G"/>
    <property type="match status" value="1"/>
</dbReference>
<dbReference type="SUPFAM" id="SSF52540">
    <property type="entry name" value="P-loop containing nucleoside triphosphate hydrolases"/>
    <property type="match status" value="1"/>
</dbReference>
<dbReference type="Gene3D" id="1.10.510.10">
    <property type="entry name" value="Transferase(Phosphotransferase) domain 1"/>
    <property type="match status" value="1"/>
</dbReference>
<dbReference type="SMART" id="SM00220">
    <property type="entry name" value="S_TKc"/>
    <property type="match status" value="1"/>
</dbReference>
<keyword evidence="3" id="KW-0723">Serine/threonine-protein kinase</keyword>
<dbReference type="InterPro" id="IPR011009">
    <property type="entry name" value="Kinase-like_dom_sf"/>
</dbReference>
<evidence type="ECO:0000313" key="4">
    <source>
        <dbReference type="Proteomes" id="UP000064967"/>
    </source>
</evidence>
<dbReference type="Pfam" id="PF13191">
    <property type="entry name" value="AAA_16"/>
    <property type="match status" value="1"/>
</dbReference>
<keyword evidence="4" id="KW-1185">Reference proteome</keyword>
<protein>
    <submittedName>
        <fullName evidence="3">Serine/threonine protein kinase</fullName>
    </submittedName>
</protein>
<dbReference type="InterPro" id="IPR053159">
    <property type="entry name" value="Hybrid_Histidine_Kinase"/>
</dbReference>
<dbReference type="Gene3D" id="3.40.50.300">
    <property type="entry name" value="P-loop containing nucleotide triphosphate hydrolases"/>
    <property type="match status" value="1"/>
</dbReference>
<dbReference type="EMBL" id="CP012333">
    <property type="protein sequence ID" value="AKU95166.1"/>
    <property type="molecule type" value="Genomic_DNA"/>
</dbReference>
<evidence type="ECO:0000313" key="3">
    <source>
        <dbReference type="EMBL" id="AKU95166.1"/>
    </source>
</evidence>